<evidence type="ECO:0000313" key="2">
    <source>
        <dbReference type="EMBL" id="WVN89521.1"/>
    </source>
</evidence>
<evidence type="ECO:0000313" key="3">
    <source>
        <dbReference type="Proteomes" id="UP000094043"/>
    </source>
</evidence>
<reference evidence="2" key="3">
    <citation type="submission" date="2024-01" db="EMBL/GenBank/DDBJ databases">
        <authorList>
            <person name="Coelho M.A."/>
            <person name="David-Palma M."/>
            <person name="Shea T."/>
            <person name="Sun S."/>
            <person name="Cuomo C.A."/>
            <person name="Heitman J."/>
        </authorList>
    </citation>
    <scope>NUCLEOTIDE SEQUENCE</scope>
    <source>
        <strain evidence="2">CBS 7841</strain>
    </source>
</reference>
<proteinExistence type="predicted"/>
<feature type="compositionally biased region" description="Polar residues" evidence="1">
    <location>
        <begin position="140"/>
        <end position="158"/>
    </location>
</feature>
<dbReference type="KEGG" id="cdep:91088956"/>
<dbReference type="VEuPathDB" id="FungiDB:L203_02053"/>
<evidence type="ECO:0000256" key="1">
    <source>
        <dbReference type="SAM" id="MobiDB-lite"/>
    </source>
</evidence>
<dbReference type="EMBL" id="CP143789">
    <property type="protein sequence ID" value="WVN89521.1"/>
    <property type="molecule type" value="Genomic_DNA"/>
</dbReference>
<dbReference type="AlphaFoldDB" id="A0A1E3INE7"/>
<dbReference type="Proteomes" id="UP000094043">
    <property type="component" value="Chromosome 6"/>
</dbReference>
<name>A0A1E3INE7_9TREE</name>
<protein>
    <submittedName>
        <fullName evidence="2">Uncharacterized protein</fullName>
    </submittedName>
</protein>
<dbReference type="GeneID" id="91088956"/>
<accession>A0A1E3INE7</accession>
<reference evidence="2" key="1">
    <citation type="submission" date="2016-06" db="EMBL/GenBank/DDBJ databases">
        <authorList>
            <person name="Cuomo C."/>
            <person name="Litvintseva A."/>
            <person name="Heitman J."/>
            <person name="Chen Y."/>
            <person name="Sun S."/>
            <person name="Springer D."/>
            <person name="Dromer F."/>
            <person name="Young S."/>
            <person name="Zeng Q."/>
            <person name="Chapman S."/>
            <person name="Gujja S."/>
            <person name="Saif S."/>
            <person name="Birren B."/>
        </authorList>
    </citation>
    <scope>NUCLEOTIDE SEQUENCE</scope>
    <source>
        <strain evidence="2">CBS 7841</strain>
    </source>
</reference>
<gene>
    <name evidence="2" type="ORF">L203_104746</name>
</gene>
<organism evidence="2 3">
    <name type="scientific">Cryptococcus depauperatus CBS 7841</name>
    <dbReference type="NCBI Taxonomy" id="1295531"/>
    <lineage>
        <taxon>Eukaryota</taxon>
        <taxon>Fungi</taxon>
        <taxon>Dikarya</taxon>
        <taxon>Basidiomycota</taxon>
        <taxon>Agaricomycotina</taxon>
        <taxon>Tremellomycetes</taxon>
        <taxon>Tremellales</taxon>
        <taxon>Cryptococcaceae</taxon>
        <taxon>Cryptococcus</taxon>
    </lineage>
</organism>
<reference evidence="2" key="2">
    <citation type="journal article" date="2022" name="Elife">
        <title>Obligate sexual reproduction of a homothallic fungus closely related to the Cryptococcus pathogenic species complex.</title>
        <authorList>
            <person name="Passer A.R."/>
            <person name="Clancey S.A."/>
            <person name="Shea T."/>
            <person name="David-Palma M."/>
            <person name="Averette A.F."/>
            <person name="Boekhout T."/>
            <person name="Porcel B.M."/>
            <person name="Nowrousian M."/>
            <person name="Cuomo C.A."/>
            <person name="Sun S."/>
            <person name="Heitman J."/>
            <person name="Coelho M.A."/>
        </authorList>
    </citation>
    <scope>NUCLEOTIDE SEQUENCE</scope>
    <source>
        <strain evidence="2">CBS 7841</strain>
    </source>
</reference>
<feature type="region of interest" description="Disordered" evidence="1">
    <location>
        <begin position="135"/>
        <end position="158"/>
    </location>
</feature>
<dbReference type="RefSeq" id="XP_066070221.1">
    <property type="nucleotide sequence ID" value="XM_066214124.1"/>
</dbReference>
<keyword evidence="3" id="KW-1185">Reference proteome</keyword>
<sequence length="158" mass="17349">MGQCEKSSGLTGSVFVAANKDPDLYRLYNDVVTSYSQSGGSVDNGGNNRVGSEAWPLTLQTSIYSHTGPMSVAYGAYLAQQNPENLKSFIEKVEALRKHMDDRCQELTTKNAEDTQIKPYREFIMKAQELKDELDKRSAKLSQEATTASDRPGSVSTG</sequence>